<dbReference type="Gene3D" id="3.80.10.10">
    <property type="entry name" value="Ribonuclease Inhibitor"/>
    <property type="match status" value="1"/>
</dbReference>
<keyword evidence="2" id="KW-1185">Reference proteome</keyword>
<dbReference type="PANTHER" id="PTHR38926:SF5">
    <property type="entry name" value="F-BOX AND LEUCINE-RICH REPEAT PROTEIN 6"/>
    <property type="match status" value="1"/>
</dbReference>
<proteinExistence type="predicted"/>
<protein>
    <recommendedName>
        <fullName evidence="3">F-box domain-containing protein</fullName>
    </recommendedName>
</protein>
<gene>
    <name evidence="1" type="ORF">HGRIS_000270</name>
</gene>
<comment type="caution">
    <text evidence="1">The sequence shown here is derived from an EMBL/GenBank/DDBJ whole genome shotgun (WGS) entry which is preliminary data.</text>
</comment>
<organism evidence="1 2">
    <name type="scientific">Hohenbuehelia grisea</name>
    <dbReference type="NCBI Taxonomy" id="104357"/>
    <lineage>
        <taxon>Eukaryota</taxon>
        <taxon>Fungi</taxon>
        <taxon>Dikarya</taxon>
        <taxon>Basidiomycota</taxon>
        <taxon>Agaricomycotina</taxon>
        <taxon>Agaricomycetes</taxon>
        <taxon>Agaricomycetidae</taxon>
        <taxon>Agaricales</taxon>
        <taxon>Pleurotineae</taxon>
        <taxon>Pleurotaceae</taxon>
        <taxon>Hohenbuehelia</taxon>
    </lineage>
</organism>
<evidence type="ECO:0008006" key="3">
    <source>
        <dbReference type="Google" id="ProtNLM"/>
    </source>
</evidence>
<evidence type="ECO:0000313" key="1">
    <source>
        <dbReference type="EMBL" id="KAL0958098.1"/>
    </source>
</evidence>
<accession>A0ABR3JQJ7</accession>
<dbReference type="EMBL" id="JASNQZ010000004">
    <property type="protein sequence ID" value="KAL0958098.1"/>
    <property type="molecule type" value="Genomic_DNA"/>
</dbReference>
<dbReference type="PANTHER" id="PTHR38926">
    <property type="entry name" value="F-BOX DOMAIN CONTAINING PROTEIN, EXPRESSED"/>
    <property type="match status" value="1"/>
</dbReference>
<name>A0ABR3JQJ7_9AGAR</name>
<sequence>MELIPLRQNTVPPIHRVPTEIMVVIFLTCPHLAHRRVMNARQTPWVFPRVCRRWRAIALAVPQLWNHMIVDRAQLTIKFTVTKLTQMTQAAIERSGALPLQIVVALNGASKHSGDGDFCPLLDLLINQRARWQYAHIFIPKSHPAYERLTGITGPLPLLRRLHFETDEELANPPYAAFDGAPLLTNVTLLAGPLPFASSSLPLSRLQRLEAQFVSPYEVCKYLLEAQSLKSLKIRSAIYFMPDVSESEPRPLSLPLLEQFKMTNFDPHVLSHLVIPSLTHLTLVDVSEAWDGCELVTCLMSCISQSSCQLRYLHINDSDISPNQLLDVFRASPSLESFKLEFYRDDCDAMLGASHSDGGSSGGHLLPNLSTFRLKFCSFAPQSLLDFFEARYQCTTCVHLAKARVQTDGDSSPLYEHGTDNYSRLQILIQDHGLEYRDYIDLGSYDTDESGWFTDHL</sequence>
<evidence type="ECO:0000313" key="2">
    <source>
        <dbReference type="Proteomes" id="UP001556367"/>
    </source>
</evidence>
<reference evidence="2" key="1">
    <citation type="submission" date="2024-06" db="EMBL/GenBank/DDBJ databases">
        <title>Multi-omics analyses provide insights into the biosynthesis of the anticancer antibiotic pleurotin in Hohenbuehelia grisea.</title>
        <authorList>
            <person name="Weaver J.A."/>
            <person name="Alberti F."/>
        </authorList>
    </citation>
    <scope>NUCLEOTIDE SEQUENCE [LARGE SCALE GENOMIC DNA]</scope>
    <source>
        <strain evidence="2">T-177</strain>
    </source>
</reference>
<dbReference type="Proteomes" id="UP001556367">
    <property type="component" value="Unassembled WGS sequence"/>
</dbReference>
<dbReference type="SUPFAM" id="SSF52047">
    <property type="entry name" value="RNI-like"/>
    <property type="match status" value="1"/>
</dbReference>
<dbReference type="InterPro" id="IPR032675">
    <property type="entry name" value="LRR_dom_sf"/>
</dbReference>